<evidence type="ECO:0000256" key="2">
    <source>
        <dbReference type="SAM" id="MobiDB-lite"/>
    </source>
</evidence>
<dbReference type="InterPro" id="IPR016039">
    <property type="entry name" value="Thiolase-like"/>
</dbReference>
<dbReference type="GO" id="GO:0010124">
    <property type="term" value="P:phenylacetate catabolic process"/>
    <property type="evidence" value="ECO:0007669"/>
    <property type="project" value="TreeGrafter"/>
</dbReference>
<organism evidence="5">
    <name type="scientific">Fusarium oxysporum (strain Fo5176)</name>
    <name type="common">Fusarium vascular wilt</name>
    <dbReference type="NCBI Taxonomy" id="660025"/>
    <lineage>
        <taxon>Eukaryota</taxon>
        <taxon>Fungi</taxon>
        <taxon>Dikarya</taxon>
        <taxon>Ascomycota</taxon>
        <taxon>Pezizomycotina</taxon>
        <taxon>Sordariomycetes</taxon>
        <taxon>Hypocreomycetidae</taxon>
        <taxon>Hypocreales</taxon>
        <taxon>Nectriaceae</taxon>
        <taxon>Fusarium</taxon>
        <taxon>Fusarium oxysporum species complex</taxon>
    </lineage>
</organism>
<dbReference type="PANTHER" id="PTHR43853:SF5">
    <property type="entry name" value="ACETYL-COA C-ACETYLTRANSFERASE"/>
    <property type="match status" value="1"/>
</dbReference>
<dbReference type="GO" id="GO:0005777">
    <property type="term" value="C:peroxisome"/>
    <property type="evidence" value="ECO:0007669"/>
    <property type="project" value="TreeGrafter"/>
</dbReference>
<dbReference type="GO" id="GO:0006635">
    <property type="term" value="P:fatty acid beta-oxidation"/>
    <property type="evidence" value="ECO:0007669"/>
    <property type="project" value="TreeGrafter"/>
</dbReference>
<dbReference type="InterPro" id="IPR050215">
    <property type="entry name" value="Thiolase-like_sf_Thiolase"/>
</dbReference>
<protein>
    <recommendedName>
        <fullName evidence="6">Acetyl-CoA acyltransferase</fullName>
    </recommendedName>
</protein>
<dbReference type="InterPro" id="IPR020616">
    <property type="entry name" value="Thiolase_N"/>
</dbReference>
<keyword evidence="1" id="KW-0808">Transferase</keyword>
<dbReference type="Pfam" id="PF00108">
    <property type="entry name" value="Thiolase_N"/>
    <property type="match status" value="1"/>
</dbReference>
<dbReference type="Gene3D" id="3.40.47.10">
    <property type="match status" value="2"/>
</dbReference>
<evidence type="ECO:0000259" key="3">
    <source>
        <dbReference type="Pfam" id="PF00108"/>
    </source>
</evidence>
<feature type="domain" description="Thiolase C-terminal" evidence="4">
    <location>
        <begin position="104"/>
        <end position="205"/>
    </location>
</feature>
<comment type="caution">
    <text evidence="5">The sequence shown here is derived from an EMBL/GenBank/DDBJ whole genome shotgun (WGS) entry which is preliminary data.</text>
</comment>
<evidence type="ECO:0000259" key="4">
    <source>
        <dbReference type="Pfam" id="PF02803"/>
    </source>
</evidence>
<reference evidence="5" key="1">
    <citation type="journal article" date="2012" name="Mol. Plant Microbe Interact.">
        <title>A highly conserved effector in Fusarium oxysporum is required for full virulence on Arabidopsis.</title>
        <authorList>
            <person name="Thatcher L.F."/>
            <person name="Gardiner D.M."/>
            <person name="Kazan K."/>
            <person name="Manners J."/>
        </authorList>
    </citation>
    <scope>NUCLEOTIDE SEQUENCE [LARGE SCALE GENOMIC DNA]</scope>
    <source>
        <strain evidence="5">Fo5176</strain>
    </source>
</reference>
<comment type="similarity">
    <text evidence="1">Belongs to the thiolase-like superfamily. Thiolase family.</text>
</comment>
<dbReference type="OrthoDB" id="5404651at2759"/>
<dbReference type="STRING" id="660025.F9F7Z3"/>
<name>F9F7Z3_FUSOF</name>
<dbReference type="PaxDb" id="5507-FOXG_13516P0"/>
<dbReference type="EMBL" id="AFQF01000751">
    <property type="protein sequence ID" value="EGU86970.1"/>
    <property type="molecule type" value="Genomic_DNA"/>
</dbReference>
<gene>
    <name evidence="5" type="ORF">FOXB_02518</name>
</gene>
<dbReference type="InterPro" id="IPR020617">
    <property type="entry name" value="Thiolase_C"/>
</dbReference>
<dbReference type="SUPFAM" id="SSF53901">
    <property type="entry name" value="Thiolase-like"/>
    <property type="match status" value="2"/>
</dbReference>
<dbReference type="PANTHER" id="PTHR43853">
    <property type="entry name" value="3-KETOACYL-COA THIOLASE, PEROXISOMAL"/>
    <property type="match status" value="1"/>
</dbReference>
<feature type="compositionally biased region" description="Polar residues" evidence="2">
    <location>
        <begin position="1"/>
        <end position="16"/>
    </location>
</feature>
<dbReference type="Pfam" id="PF02803">
    <property type="entry name" value="Thiolase_C"/>
    <property type="match status" value="1"/>
</dbReference>
<sequence length="207" mass="21917">MTTSSSPRHPVSTSDGVHTRDARLKELLRTNFDLFPPVEVQNSNCSLKDTSKPTPALFMAKLKPAFKENGTSTAGNSSQVSDGAAATLLMRRSTAKELGLSGNIMGSFVSAVTVGCAPDEMGVGPAIAIPKLLNSTGITKDDIQRWEINEAFASQAIYGLRKLDLERAYQENKVNPNGGAIALEHPLGVTGARLTSTLLHGLGRPDG</sequence>
<keyword evidence="1" id="KW-0012">Acyltransferase</keyword>
<evidence type="ECO:0008006" key="6">
    <source>
        <dbReference type="Google" id="ProtNLM"/>
    </source>
</evidence>
<dbReference type="GO" id="GO:0003988">
    <property type="term" value="F:acetyl-CoA C-acyltransferase activity"/>
    <property type="evidence" value="ECO:0007669"/>
    <property type="project" value="TreeGrafter"/>
</dbReference>
<dbReference type="AlphaFoldDB" id="F9F7Z3"/>
<feature type="region of interest" description="Disordered" evidence="2">
    <location>
        <begin position="1"/>
        <end position="20"/>
    </location>
</feature>
<evidence type="ECO:0000313" key="5">
    <source>
        <dbReference type="EMBL" id="EGU86970.1"/>
    </source>
</evidence>
<proteinExistence type="inferred from homology"/>
<evidence type="ECO:0000256" key="1">
    <source>
        <dbReference type="RuleBase" id="RU003557"/>
    </source>
</evidence>
<accession>F9F7Z3</accession>
<feature type="domain" description="Thiolase N-terminal" evidence="3">
    <location>
        <begin position="54"/>
        <end position="93"/>
    </location>
</feature>
<feature type="non-terminal residue" evidence="5">
    <location>
        <position position="207"/>
    </location>
</feature>